<accession>A0ACC1R1I3</accession>
<keyword evidence="2" id="KW-1185">Reference proteome</keyword>
<protein>
    <submittedName>
        <fullName evidence="1">Uncharacterized protein</fullName>
    </submittedName>
</protein>
<organism evidence="1 2">
    <name type="scientific">Lecanicillium saksenae</name>
    <dbReference type="NCBI Taxonomy" id="468837"/>
    <lineage>
        <taxon>Eukaryota</taxon>
        <taxon>Fungi</taxon>
        <taxon>Dikarya</taxon>
        <taxon>Ascomycota</taxon>
        <taxon>Pezizomycotina</taxon>
        <taxon>Sordariomycetes</taxon>
        <taxon>Hypocreomycetidae</taxon>
        <taxon>Hypocreales</taxon>
        <taxon>Cordycipitaceae</taxon>
        <taxon>Lecanicillium</taxon>
    </lineage>
</organism>
<gene>
    <name evidence="1" type="ORF">NLG97_g2668</name>
</gene>
<proteinExistence type="predicted"/>
<evidence type="ECO:0000313" key="1">
    <source>
        <dbReference type="EMBL" id="KAJ3496422.1"/>
    </source>
</evidence>
<dbReference type="Proteomes" id="UP001148737">
    <property type="component" value="Unassembled WGS sequence"/>
</dbReference>
<name>A0ACC1R1I3_9HYPO</name>
<comment type="caution">
    <text evidence="1">The sequence shown here is derived from an EMBL/GenBank/DDBJ whole genome shotgun (WGS) entry which is preliminary data.</text>
</comment>
<evidence type="ECO:0000313" key="2">
    <source>
        <dbReference type="Proteomes" id="UP001148737"/>
    </source>
</evidence>
<reference evidence="1" key="1">
    <citation type="submission" date="2022-07" db="EMBL/GenBank/DDBJ databases">
        <title>Genome Sequence of Lecanicillium saksenae.</title>
        <authorList>
            <person name="Buettner E."/>
        </authorList>
    </citation>
    <scope>NUCLEOTIDE SEQUENCE</scope>
    <source>
        <strain evidence="1">VT-O1</strain>
    </source>
</reference>
<dbReference type="EMBL" id="JANAKD010000191">
    <property type="protein sequence ID" value="KAJ3496422.1"/>
    <property type="molecule type" value="Genomic_DNA"/>
</dbReference>
<sequence length="119" mass="13707">MGASPWFYRLPWPFPSGPRQRRWLSPLHEAITAPTLPSVEARVKSLMLQKEDERKEIPRNDDSGDYVNANQPIEVGQDEYRGRKDIEPSLEDHIYQMTFTSKAVPDTLPYQPLKSALPD</sequence>